<evidence type="ECO:0000256" key="9">
    <source>
        <dbReference type="PIRSR" id="PIRSR601233-2"/>
    </source>
</evidence>
<feature type="active site" description="GMP-histidine intermediate" evidence="8">
    <location>
        <position position="451"/>
    </location>
</feature>
<evidence type="ECO:0000256" key="1">
    <source>
        <dbReference type="ARBA" id="ARBA00022598"/>
    </source>
</evidence>
<dbReference type="SUPFAM" id="SSF103365">
    <property type="entry name" value="Hypothetical protein PH1602"/>
    <property type="match status" value="1"/>
</dbReference>
<evidence type="ECO:0000313" key="13">
    <source>
        <dbReference type="EMBL" id="MBJ7603671.1"/>
    </source>
</evidence>
<dbReference type="PANTHER" id="PTHR11118:SF1">
    <property type="entry name" value="RNA-SPLICING LIGASE RTCB HOMOLOG"/>
    <property type="match status" value="1"/>
</dbReference>
<dbReference type="GO" id="GO:0042245">
    <property type="term" value="P:RNA repair"/>
    <property type="evidence" value="ECO:0007669"/>
    <property type="project" value="UniProtKB-KW"/>
</dbReference>
<organism evidence="13 14">
    <name type="scientific">Candidatus Dormiibacter inghamiae</name>
    <dbReference type="NCBI Taxonomy" id="3127013"/>
    <lineage>
        <taxon>Bacteria</taxon>
        <taxon>Bacillati</taxon>
        <taxon>Candidatus Dormiibacterota</taxon>
        <taxon>Candidatus Dormibacteria</taxon>
        <taxon>Candidatus Dormibacterales</taxon>
        <taxon>Candidatus Dormibacteraceae</taxon>
        <taxon>Candidatus Dormiibacter</taxon>
    </lineage>
</organism>
<evidence type="ECO:0000256" key="3">
    <source>
        <dbReference type="ARBA" id="ARBA00022741"/>
    </source>
</evidence>
<feature type="binding site" evidence="10">
    <location>
        <position position="268"/>
    </location>
    <ligand>
        <name>Mn(2+)</name>
        <dbReference type="ChEBI" id="CHEBI:29035"/>
        <label>2</label>
    </ligand>
</feature>
<dbReference type="GO" id="GO:0170057">
    <property type="term" value="F:RNA ligase (GTP) activity"/>
    <property type="evidence" value="ECO:0007669"/>
    <property type="project" value="UniProtKB-EC"/>
</dbReference>
<feature type="region of interest" description="Disordered" evidence="12">
    <location>
        <begin position="1"/>
        <end position="55"/>
    </location>
</feature>
<feature type="binding site" evidence="10">
    <location>
        <position position="381"/>
    </location>
    <ligand>
        <name>Mn(2+)</name>
        <dbReference type="ChEBI" id="CHEBI:29035"/>
        <label>2</label>
    </ligand>
</feature>
<dbReference type="InterPro" id="IPR001233">
    <property type="entry name" value="RtcB"/>
</dbReference>
<dbReference type="GO" id="GO:0005525">
    <property type="term" value="F:GTP binding"/>
    <property type="evidence" value="ECO:0007669"/>
    <property type="project" value="UniProtKB-KW"/>
</dbReference>
<comment type="caution">
    <text evidence="13">The sequence shown here is derived from an EMBL/GenBank/DDBJ whole genome shotgun (WGS) entry which is preliminary data.</text>
</comment>
<dbReference type="GO" id="GO:0006396">
    <property type="term" value="P:RNA processing"/>
    <property type="evidence" value="ECO:0007669"/>
    <property type="project" value="InterPro"/>
</dbReference>
<comment type="similarity">
    <text evidence="11">Belongs to the RtcB family.</text>
</comment>
<dbReference type="GO" id="GO:0003972">
    <property type="term" value="F:RNA ligase (ATP) activity"/>
    <property type="evidence" value="ECO:0007669"/>
    <property type="project" value="TreeGrafter"/>
</dbReference>
<sequence length="522" mass="57387">MNMDSTTSKDETFARTHHPQRSAVPAPGALLDGDHDGGNGRSNYWHHGHGHDPKRELQRPRIYDSLNHPAEPEALAVLAEGLRDADLAAPPVVLPDFFHKQNMEMPSSIAVATRDSIRPTLTSASVNCGMALIALDGERPKRTAVDAFYGAARRRYPVPPSRRLELTHEEVLRSAVEGAPFALDRWAADPDDIARIEEGGRLDLAPYGGAQSVRDDLPWLLTQLSRMRFGTIGPSNHFLELQEVEEVLDGDTASLLGLHQGQITLQYHNGGGPLAGAMGALFGKRKKVNSTLRKVMLLQKPAYHLATARSLEQLRLRLRLYFGDGCPPVERFSEEGRRLMLSRAVAMNYGFAFRQATYASLRRLARQHLCSGSRLIVDSPHNSIYEEEVDGRTAIVHRHNASRAYGPTLMAGHPIFSVTGQPVLVPGTSRTCSYVCVGTNESRPSLHTACHGTGSIVKDFANRGLSGPDPQGRATLRYSYDSDDAKVVQHLDNRGVDEGLQIMVAERLVRPVARLRPIAVLN</sequence>
<keyword evidence="4" id="KW-0692">RNA repair</keyword>
<evidence type="ECO:0000256" key="5">
    <source>
        <dbReference type="ARBA" id="ARBA00023134"/>
    </source>
</evidence>
<keyword evidence="6 10" id="KW-0464">Manganese</keyword>
<evidence type="ECO:0000256" key="8">
    <source>
        <dbReference type="PIRSR" id="PIRSR601233-1"/>
    </source>
</evidence>
<dbReference type="Gene3D" id="3.90.1860.10">
    <property type="entry name" value="tRNA-splicing ligase RtcB"/>
    <property type="match status" value="1"/>
</dbReference>
<dbReference type="EC" id="6.5.1.-" evidence="11"/>
<keyword evidence="5 9" id="KW-0342">GTP-binding</keyword>
<protein>
    <recommendedName>
        <fullName evidence="11">tRNA-splicing ligase RtcB</fullName>
        <ecNumber evidence="11">6.5.1.-</ecNumber>
    </recommendedName>
</protein>
<keyword evidence="1 11" id="KW-0436">Ligase</keyword>
<evidence type="ECO:0000256" key="12">
    <source>
        <dbReference type="SAM" id="MobiDB-lite"/>
    </source>
</evidence>
<comment type="catalytic activity">
    <reaction evidence="7">
        <text>a 3'-end 3'-phospho-ribonucleotide-RNA + a 5'-end dephospho-ribonucleoside-RNA + GTP = a ribonucleotidyl-ribonucleotide-RNA + GMP + diphosphate</text>
        <dbReference type="Rhea" id="RHEA:68076"/>
        <dbReference type="Rhea" id="RHEA-COMP:10463"/>
        <dbReference type="Rhea" id="RHEA-COMP:13936"/>
        <dbReference type="Rhea" id="RHEA-COMP:17355"/>
        <dbReference type="ChEBI" id="CHEBI:33019"/>
        <dbReference type="ChEBI" id="CHEBI:37565"/>
        <dbReference type="ChEBI" id="CHEBI:58115"/>
        <dbReference type="ChEBI" id="CHEBI:83062"/>
        <dbReference type="ChEBI" id="CHEBI:138284"/>
        <dbReference type="ChEBI" id="CHEBI:173118"/>
        <dbReference type="EC" id="6.5.1.8"/>
    </reaction>
</comment>
<evidence type="ECO:0000256" key="11">
    <source>
        <dbReference type="RuleBase" id="RU371113"/>
    </source>
</evidence>
<accession>A0A934K8F8</accession>
<dbReference type="InterPro" id="IPR036025">
    <property type="entry name" value="RtcB-like_sf"/>
</dbReference>
<dbReference type="EMBL" id="JAEKNQ010000040">
    <property type="protein sequence ID" value="MBJ7603671.1"/>
    <property type="molecule type" value="Genomic_DNA"/>
</dbReference>
<comment type="subunit">
    <text evidence="11">Monomer.</text>
</comment>
<dbReference type="Proteomes" id="UP000620075">
    <property type="component" value="Unassembled WGS sequence"/>
</dbReference>
<dbReference type="Pfam" id="PF01139">
    <property type="entry name" value="RtcB"/>
    <property type="match status" value="1"/>
</dbReference>
<dbReference type="PANTHER" id="PTHR11118">
    <property type="entry name" value="RNA-SPLICING LIGASE RTCB HOMOLOG"/>
    <property type="match status" value="1"/>
</dbReference>
<feature type="binding site" evidence="9">
    <location>
        <begin position="381"/>
        <end position="382"/>
    </location>
    <ligand>
        <name>GMP</name>
        <dbReference type="ChEBI" id="CHEBI:58115"/>
    </ligand>
</feature>
<evidence type="ECO:0000256" key="4">
    <source>
        <dbReference type="ARBA" id="ARBA00022800"/>
    </source>
</evidence>
<feature type="binding site" evidence="9">
    <location>
        <position position="433"/>
    </location>
    <ligand>
        <name>GMP</name>
        <dbReference type="ChEBI" id="CHEBI:58115"/>
    </ligand>
</feature>
<name>A0A934K8F8_9BACT</name>
<evidence type="ECO:0000313" key="14">
    <source>
        <dbReference type="Proteomes" id="UP000620075"/>
    </source>
</evidence>
<evidence type="ECO:0000256" key="7">
    <source>
        <dbReference type="ARBA" id="ARBA00047746"/>
    </source>
</evidence>
<feature type="binding site" evidence="9">
    <location>
        <begin position="451"/>
        <end position="454"/>
    </location>
    <ligand>
        <name>GMP</name>
        <dbReference type="ChEBI" id="CHEBI:58115"/>
    </ligand>
</feature>
<feature type="binding site" evidence="10">
    <location>
        <position position="237"/>
    </location>
    <ligand>
        <name>Mn(2+)</name>
        <dbReference type="ChEBI" id="CHEBI:29035"/>
        <label>1</label>
    </ligand>
</feature>
<dbReference type="GO" id="GO:0046872">
    <property type="term" value="F:metal ion binding"/>
    <property type="evidence" value="ECO:0007669"/>
    <property type="project" value="UniProtKB-UniRule"/>
</dbReference>
<evidence type="ECO:0000256" key="10">
    <source>
        <dbReference type="PIRSR" id="PIRSR601233-3"/>
    </source>
</evidence>
<gene>
    <name evidence="11" type="primary">rtcB</name>
    <name evidence="13" type="ORF">JF888_10845</name>
</gene>
<keyword evidence="3 9" id="KW-0547">Nucleotide-binding</keyword>
<keyword evidence="2 10" id="KW-0479">Metal-binding</keyword>
<reference evidence="13 14" key="1">
    <citation type="submission" date="2020-10" db="EMBL/GenBank/DDBJ databases">
        <title>Ca. Dormibacterota MAGs.</title>
        <authorList>
            <person name="Montgomery K."/>
        </authorList>
    </citation>
    <scope>NUCLEOTIDE SEQUENCE [LARGE SCALE GENOMIC DNA]</scope>
    <source>
        <strain evidence="13">SC8811_S16_3</strain>
    </source>
</reference>
<proteinExistence type="inferred from homology"/>
<feature type="binding site" evidence="9">
    <location>
        <begin position="236"/>
        <end position="240"/>
    </location>
    <ligand>
        <name>GMP</name>
        <dbReference type="ChEBI" id="CHEBI:58115"/>
    </ligand>
</feature>
<evidence type="ECO:0000256" key="6">
    <source>
        <dbReference type="ARBA" id="ARBA00023211"/>
    </source>
</evidence>
<evidence type="ECO:0000256" key="2">
    <source>
        <dbReference type="ARBA" id="ARBA00022723"/>
    </source>
</evidence>
<comment type="cofactor">
    <cofactor evidence="10 11">
        <name>Mn(2+)</name>
        <dbReference type="ChEBI" id="CHEBI:29035"/>
    </cofactor>
    <text evidence="10 11">Binds 2 manganese ions per subunit.</text>
</comment>
<dbReference type="AlphaFoldDB" id="A0A934K8F8"/>